<dbReference type="PANTHER" id="PTHR11070:SF2">
    <property type="entry name" value="ATP-DEPENDENT DNA HELICASE SRS2"/>
    <property type="match status" value="1"/>
</dbReference>
<keyword evidence="3" id="KW-0347">Helicase</keyword>
<evidence type="ECO:0000313" key="8">
    <source>
        <dbReference type="Proteomes" id="UP001050975"/>
    </source>
</evidence>
<dbReference type="GO" id="GO:0000725">
    <property type="term" value="P:recombinational repair"/>
    <property type="evidence" value="ECO:0007669"/>
    <property type="project" value="TreeGrafter"/>
</dbReference>
<dbReference type="Gene3D" id="3.40.50.300">
    <property type="entry name" value="P-loop containing nucleotide triphosphate hydrolases"/>
    <property type="match status" value="2"/>
</dbReference>
<organism evidence="7 8">
    <name type="scientific">Microseira wollei NIES-4236</name>
    <dbReference type="NCBI Taxonomy" id="2530354"/>
    <lineage>
        <taxon>Bacteria</taxon>
        <taxon>Bacillati</taxon>
        <taxon>Cyanobacteriota</taxon>
        <taxon>Cyanophyceae</taxon>
        <taxon>Oscillatoriophycideae</taxon>
        <taxon>Aerosakkonematales</taxon>
        <taxon>Aerosakkonemataceae</taxon>
        <taxon>Microseira</taxon>
    </lineage>
</organism>
<sequence length="664" mass="75885">MALIVPDSLPSGASQGEKTLYKILAEKLSNEFYVWYEPNAQGCLPYFTILAPKFGLLFIKVVNWFPNQISSADSDNFTIKSASEEINRIEVQPTSPESQVRRTRKRSRHENETKNAKINVWQSSLKQVDNYLNKLLNKLQHYPILTQPNGEAQVRLAFPVGIGIVMSNITVNQARNPNISQLLIEEKVIYRNELLSWDNISEIDLVNQLEKIFPDKLPFRNLTPNQIETIKGILYPEIAIKEVLASSNSVPDGIELRDNSYVIKTLDHRQECIVKSIGGGHRIIYGVAGSGKTLVLLSRAKLLANRNPNERILILCFNIALASYFQSLLPTKIDVMHFDAWVKHLLGREYKTVSHLVNYREYVVEIALNKLNQLPLGLKWDAILVDEAQAFYPYWFKCCVAALKDPENGDLTIVSDGKQSFYNRPRFAWKSVGVKAVGRTTSKKFHLDINYRNTKEILEAAWSLVKNTPEVENIINTGNTDDSEVTFPIIEPQASIRQGERPVLHIVKTKQQEVESVIRQIQKLHKLGYELREIAVLHRLEAVLNHDRSMLYYLRKRLNNLGLDTYWVTETLRLEKITYSVNIPGIRIMTTHTSLGLEFKAVLILWVQEYDNNRAINSEIAALDLKKLYVAMTRAQDILHVFGSGDSRLIEQLKQSGNFAIQYD</sequence>
<dbReference type="PANTHER" id="PTHR11070">
    <property type="entry name" value="UVRD / RECB / PCRA DNA HELICASE FAMILY MEMBER"/>
    <property type="match status" value="1"/>
</dbReference>
<evidence type="ECO:0000256" key="3">
    <source>
        <dbReference type="ARBA" id="ARBA00022806"/>
    </source>
</evidence>
<feature type="domain" description="UvrD-like helicase C-terminal" evidence="6">
    <location>
        <begin position="445"/>
        <end position="541"/>
    </location>
</feature>
<protein>
    <recommendedName>
        <fullName evidence="6">UvrD-like helicase C-terminal domain-containing protein</fullName>
    </recommendedName>
</protein>
<dbReference type="GO" id="GO:0003677">
    <property type="term" value="F:DNA binding"/>
    <property type="evidence" value="ECO:0007669"/>
    <property type="project" value="InterPro"/>
</dbReference>
<name>A0AAV3XE75_9CYAN</name>
<accession>A0AAV3XE75</accession>
<dbReference type="Pfam" id="PF13245">
    <property type="entry name" value="AAA_19"/>
    <property type="match status" value="1"/>
</dbReference>
<reference evidence="7" key="1">
    <citation type="submission" date="2019-10" db="EMBL/GenBank/DDBJ databases">
        <title>Draft genome sequece of Microseira wollei NIES-4236.</title>
        <authorList>
            <person name="Yamaguchi H."/>
            <person name="Suzuki S."/>
            <person name="Kawachi M."/>
        </authorList>
    </citation>
    <scope>NUCLEOTIDE SEQUENCE</scope>
    <source>
        <strain evidence="7">NIES-4236</strain>
    </source>
</reference>
<dbReference type="SUPFAM" id="SSF52540">
    <property type="entry name" value="P-loop containing nucleoside triphosphate hydrolases"/>
    <property type="match status" value="1"/>
</dbReference>
<dbReference type="GO" id="GO:0043138">
    <property type="term" value="F:3'-5' DNA helicase activity"/>
    <property type="evidence" value="ECO:0007669"/>
    <property type="project" value="TreeGrafter"/>
</dbReference>
<evidence type="ECO:0000256" key="5">
    <source>
        <dbReference type="SAM" id="MobiDB-lite"/>
    </source>
</evidence>
<dbReference type="GO" id="GO:0016787">
    <property type="term" value="F:hydrolase activity"/>
    <property type="evidence" value="ECO:0007669"/>
    <property type="project" value="UniProtKB-KW"/>
</dbReference>
<keyword evidence="8" id="KW-1185">Reference proteome</keyword>
<comment type="caution">
    <text evidence="7">The sequence shown here is derived from an EMBL/GenBank/DDBJ whole genome shotgun (WGS) entry which is preliminary data.</text>
</comment>
<dbReference type="GO" id="GO:0005524">
    <property type="term" value="F:ATP binding"/>
    <property type="evidence" value="ECO:0007669"/>
    <property type="project" value="UniProtKB-KW"/>
</dbReference>
<keyword evidence="4" id="KW-0067">ATP-binding</keyword>
<evidence type="ECO:0000256" key="1">
    <source>
        <dbReference type="ARBA" id="ARBA00022741"/>
    </source>
</evidence>
<keyword evidence="1" id="KW-0547">Nucleotide-binding</keyword>
<evidence type="ECO:0000259" key="6">
    <source>
        <dbReference type="Pfam" id="PF13361"/>
    </source>
</evidence>
<dbReference type="RefSeq" id="WP_226587455.1">
    <property type="nucleotide sequence ID" value="NZ_BLAY01000114.1"/>
</dbReference>
<dbReference type="InterPro" id="IPR014017">
    <property type="entry name" value="DNA_helicase_UvrD-like_C"/>
</dbReference>
<feature type="region of interest" description="Disordered" evidence="5">
    <location>
        <begin position="92"/>
        <end position="113"/>
    </location>
</feature>
<dbReference type="AlphaFoldDB" id="A0AAV3XE75"/>
<keyword evidence="2" id="KW-0378">Hydrolase</keyword>
<dbReference type="InterPro" id="IPR027417">
    <property type="entry name" value="P-loop_NTPase"/>
</dbReference>
<evidence type="ECO:0000256" key="2">
    <source>
        <dbReference type="ARBA" id="ARBA00022801"/>
    </source>
</evidence>
<dbReference type="EMBL" id="BLAY01000114">
    <property type="protein sequence ID" value="GET41237.1"/>
    <property type="molecule type" value="Genomic_DNA"/>
</dbReference>
<feature type="domain" description="UvrD-like helicase C-terminal" evidence="6">
    <location>
        <begin position="574"/>
        <end position="640"/>
    </location>
</feature>
<gene>
    <name evidence="7" type="ORF">MiSe_60490</name>
</gene>
<dbReference type="InterPro" id="IPR000212">
    <property type="entry name" value="DNA_helicase_UvrD/REP"/>
</dbReference>
<dbReference type="Proteomes" id="UP001050975">
    <property type="component" value="Unassembled WGS sequence"/>
</dbReference>
<proteinExistence type="predicted"/>
<evidence type="ECO:0000256" key="4">
    <source>
        <dbReference type="ARBA" id="ARBA00022840"/>
    </source>
</evidence>
<evidence type="ECO:0000313" key="7">
    <source>
        <dbReference type="EMBL" id="GET41237.1"/>
    </source>
</evidence>
<dbReference type="Pfam" id="PF13361">
    <property type="entry name" value="UvrD_C"/>
    <property type="match status" value="2"/>
</dbReference>